<organism evidence="2 3">
    <name type="scientific">Alphaentomopoxvirus acuprea</name>
    <dbReference type="NCBI Taxonomy" id="62099"/>
    <lineage>
        <taxon>Viruses</taxon>
        <taxon>Varidnaviria</taxon>
        <taxon>Bamfordvirae</taxon>
        <taxon>Nucleocytoviricota</taxon>
        <taxon>Pokkesviricetes</taxon>
        <taxon>Chitovirales</taxon>
        <taxon>Poxviridae</taxon>
        <taxon>Entomopoxvirinae</taxon>
        <taxon>Alphaentomopoxvirus</taxon>
    </lineage>
</organism>
<dbReference type="RefSeq" id="YP_009001566.1">
    <property type="nucleotide sequence ID" value="NC_023426.1"/>
</dbReference>
<accession>W6JIR8</accession>
<sequence>MDYKTDFTEKEKIDAAYKLIKNYKSKFYECKYENNISILSDSNECLYCKTHHTKHISIITNISSMGYFCSELCKMIFYSIVQFIFNLPVIYMVVFIPYYLLDNFSKKKFQNIKTEIEKYNYKKIIISSKFYNKYLITNIKLLSCDYEINLKYNFNYITSSSTCLYCTSDIINNNIILETKFNNITGFCSMICSNSICKQIYTTLIPKYKYNNYLIPYELIRNKNHINKIINNLRYELNLYGGYITHDKYNYKIEFFITKQ</sequence>
<dbReference type="GeneID" id="18263522"/>
<keyword evidence="1" id="KW-0812">Transmembrane</keyword>
<protein>
    <submittedName>
        <fullName evidence="2">Putative late transcription factor VLTF-2</fullName>
    </submittedName>
</protein>
<evidence type="ECO:0000313" key="3">
    <source>
        <dbReference type="Proteomes" id="UP000174145"/>
    </source>
</evidence>
<evidence type="ECO:0000313" key="2">
    <source>
        <dbReference type="EMBL" id="BAO49453.1"/>
    </source>
</evidence>
<dbReference type="OrthoDB" id="14748at10239"/>
<proteinExistence type="predicted"/>
<dbReference type="KEGG" id="vg:18263522"/>
<keyword evidence="3" id="KW-1185">Reference proteome</keyword>
<feature type="transmembrane region" description="Helical" evidence="1">
    <location>
        <begin position="75"/>
        <end position="101"/>
    </location>
</feature>
<reference evidence="2 3" key="1">
    <citation type="journal article" date="2014" name="Virology">
        <title>The complete genome sequence of the Alphaentomopoxvirus Anomala cuprea entomopoxvirus, including its terminal hairpin loop sequences, suggests a potentially unique mode of apoptosis inhibition and mode of DNA replication.</title>
        <authorList>
            <person name="Mitsuhashi W."/>
            <person name="Miyamoto K."/>
            <person name="Wada S."/>
        </authorList>
    </citation>
    <scope>NUCLEOTIDE SEQUENCE [LARGE SCALE GENOMIC DNA]</scope>
    <source>
        <strain evidence="2">CV6M</strain>
    </source>
</reference>
<name>W6JIR8_9POXV</name>
<evidence type="ECO:0000256" key="1">
    <source>
        <dbReference type="SAM" id="Phobius"/>
    </source>
</evidence>
<dbReference type="EMBL" id="AP013055">
    <property type="protein sequence ID" value="BAO49453.1"/>
    <property type="molecule type" value="Genomic_DNA"/>
</dbReference>
<keyword evidence="1" id="KW-0472">Membrane</keyword>
<keyword evidence="1" id="KW-1133">Transmembrane helix</keyword>
<dbReference type="Proteomes" id="UP000174145">
    <property type="component" value="Segment"/>
</dbReference>